<dbReference type="EMBL" id="AP014704">
    <property type="protein sequence ID" value="BAQ47386.1"/>
    <property type="molecule type" value="Genomic_DNA"/>
</dbReference>
<proteinExistence type="predicted"/>
<dbReference type="KEGG" id="maqu:Maq22A_c21895"/>
<evidence type="ECO:0000313" key="2">
    <source>
        <dbReference type="EMBL" id="BAQ47386.1"/>
    </source>
</evidence>
<dbReference type="RefSeq" id="WP_063920054.1">
    <property type="nucleotide sequence ID" value="NZ_AP014704.1"/>
</dbReference>
<reference evidence="2 3" key="1">
    <citation type="journal article" date="2015" name="Genome Announc.">
        <title>Complete Genome Sequence of Methylobacterium aquaticum Strain 22A, Isolated from Racomitrium japonicum Moss.</title>
        <authorList>
            <person name="Tani A."/>
            <person name="Ogura Y."/>
            <person name="Hayashi T."/>
            <person name="Kimbara K."/>
        </authorList>
    </citation>
    <scope>NUCLEOTIDE SEQUENCE [LARGE SCALE GENOMIC DNA]</scope>
    <source>
        <strain evidence="2 3">MA-22A</strain>
    </source>
</reference>
<sequence length="124" mass="13582">MTLRDEYENAVRDLAERAAAMRLDGVPAESIARTMHAERRRLAVHYKALTPEPYRTVIAERTIRVYGNPEGPTIAFLREQGRTWEAIVESATRPGPSVVPTGDRGADPTARLGEASPEGDPEGA</sequence>
<dbReference type="PATRIC" id="fig|270351.10.peg.4232"/>
<evidence type="ECO:0000313" key="3">
    <source>
        <dbReference type="Proteomes" id="UP000061432"/>
    </source>
</evidence>
<organism evidence="2 3">
    <name type="scientific">Methylobacterium aquaticum</name>
    <dbReference type="NCBI Taxonomy" id="270351"/>
    <lineage>
        <taxon>Bacteria</taxon>
        <taxon>Pseudomonadati</taxon>
        <taxon>Pseudomonadota</taxon>
        <taxon>Alphaproteobacteria</taxon>
        <taxon>Hyphomicrobiales</taxon>
        <taxon>Methylobacteriaceae</taxon>
        <taxon>Methylobacterium</taxon>
    </lineage>
</organism>
<evidence type="ECO:0000256" key="1">
    <source>
        <dbReference type="SAM" id="MobiDB-lite"/>
    </source>
</evidence>
<dbReference type="STRING" id="270351.Maq22A_c21895"/>
<feature type="region of interest" description="Disordered" evidence="1">
    <location>
        <begin position="89"/>
        <end position="124"/>
    </location>
</feature>
<protein>
    <submittedName>
        <fullName evidence="2">Putative cell wall binding repeat-containing protein</fullName>
    </submittedName>
</protein>
<gene>
    <name evidence="2" type="primary">fhaB</name>
    <name evidence="2" type="ORF">Maq22A_c21895</name>
</gene>
<name>A0A0C6F410_9HYPH</name>
<accession>A0A0C6F410</accession>
<dbReference type="AlphaFoldDB" id="A0A0C6F410"/>
<reference evidence="3" key="2">
    <citation type="submission" date="2015-01" db="EMBL/GenBank/DDBJ databases">
        <title>Complete genome sequence of Methylobacterium aquaticum strain 22A.</title>
        <authorList>
            <person name="Tani A."/>
            <person name="Ogura Y."/>
            <person name="Hayashi T."/>
        </authorList>
    </citation>
    <scope>NUCLEOTIDE SEQUENCE [LARGE SCALE GENOMIC DNA]</scope>
    <source>
        <strain evidence="3">MA-22A</strain>
    </source>
</reference>
<dbReference type="Proteomes" id="UP000061432">
    <property type="component" value="Chromosome"/>
</dbReference>